<evidence type="ECO:0000256" key="3">
    <source>
        <dbReference type="ARBA" id="ARBA00023098"/>
    </source>
</evidence>
<protein>
    <submittedName>
        <fullName evidence="11">Phosphatidylserine decarboxylase</fullName>
    </submittedName>
</protein>
<dbReference type="InterPro" id="IPR033175">
    <property type="entry name" value="PSD-A"/>
</dbReference>
<evidence type="ECO:0000313" key="12">
    <source>
        <dbReference type="Proteomes" id="UP000189177"/>
    </source>
</evidence>
<dbReference type="PANTHER" id="PTHR35809">
    <property type="entry name" value="ARCHAETIDYLSERINE DECARBOXYLASE PROENZYME-RELATED"/>
    <property type="match status" value="1"/>
</dbReference>
<dbReference type="OrthoDB" id="5958899at2"/>
<keyword evidence="10" id="KW-0812">Transmembrane</keyword>
<keyword evidence="10" id="KW-1133">Transmembrane helix</keyword>
<organism evidence="11 12">
    <name type="scientific">Thioalkalivibrio halophilus</name>
    <dbReference type="NCBI Taxonomy" id="252474"/>
    <lineage>
        <taxon>Bacteria</taxon>
        <taxon>Pseudomonadati</taxon>
        <taxon>Pseudomonadota</taxon>
        <taxon>Gammaproteobacteria</taxon>
        <taxon>Chromatiales</taxon>
        <taxon>Ectothiorhodospiraceae</taxon>
        <taxon>Thioalkalivibrio</taxon>
    </lineage>
</organism>
<evidence type="ECO:0000313" key="11">
    <source>
        <dbReference type="EMBL" id="OOC09041.1"/>
    </source>
</evidence>
<dbReference type="STRING" id="252474.B1A74_12970"/>
<dbReference type="RefSeq" id="WP_024328753.1">
    <property type="nucleotide sequence ID" value="NZ_MUZR01000066.1"/>
</dbReference>
<keyword evidence="4 10" id="KW-0472">Membrane</keyword>
<dbReference type="PANTHER" id="PTHR35809:SF1">
    <property type="entry name" value="ARCHAETIDYLSERINE DECARBOXYLASE PROENZYME-RELATED"/>
    <property type="match status" value="1"/>
</dbReference>
<keyword evidence="2" id="KW-0444">Lipid biosynthesis</keyword>
<evidence type="ECO:0000256" key="9">
    <source>
        <dbReference type="SAM" id="MobiDB-lite"/>
    </source>
</evidence>
<evidence type="ECO:0000256" key="6">
    <source>
        <dbReference type="ARBA" id="ARBA00023209"/>
    </source>
</evidence>
<evidence type="ECO:0000256" key="10">
    <source>
        <dbReference type="SAM" id="Phobius"/>
    </source>
</evidence>
<dbReference type="AlphaFoldDB" id="A0A1V2ZVL0"/>
<evidence type="ECO:0000256" key="8">
    <source>
        <dbReference type="ARBA" id="ARBA00023317"/>
    </source>
</evidence>
<name>A0A1V2ZVL0_9GAMM</name>
<comment type="caution">
    <text evidence="11">The sequence shown here is derived from an EMBL/GenBank/DDBJ whole genome shotgun (WGS) entry which is preliminary data.</text>
</comment>
<evidence type="ECO:0000256" key="2">
    <source>
        <dbReference type="ARBA" id="ARBA00022516"/>
    </source>
</evidence>
<dbReference type="EMBL" id="MUZR01000066">
    <property type="protein sequence ID" value="OOC09041.1"/>
    <property type="molecule type" value="Genomic_DNA"/>
</dbReference>
<evidence type="ECO:0000256" key="7">
    <source>
        <dbReference type="ARBA" id="ARBA00023264"/>
    </source>
</evidence>
<dbReference type="Proteomes" id="UP000189177">
    <property type="component" value="Unassembled WGS sequence"/>
</dbReference>
<keyword evidence="7" id="KW-1208">Phospholipid metabolism</keyword>
<keyword evidence="8" id="KW-0670">Pyruvate</keyword>
<keyword evidence="5" id="KW-0865">Zymogen</keyword>
<keyword evidence="6" id="KW-0594">Phospholipid biosynthesis</keyword>
<evidence type="ECO:0000256" key="4">
    <source>
        <dbReference type="ARBA" id="ARBA00023136"/>
    </source>
</evidence>
<feature type="transmembrane region" description="Helical" evidence="10">
    <location>
        <begin position="12"/>
        <end position="45"/>
    </location>
</feature>
<reference evidence="11 12" key="1">
    <citation type="submission" date="2017-02" db="EMBL/GenBank/DDBJ databases">
        <title>Genomic diversity within the haloalkaliphilic genus Thioalkalivibrio.</title>
        <authorList>
            <person name="Ahn A.-C."/>
            <person name="Meier-Kolthoff J."/>
            <person name="Overmars L."/>
            <person name="Richter M."/>
            <person name="Woyke T."/>
            <person name="Sorokin D.Y."/>
            <person name="Muyzer G."/>
        </authorList>
    </citation>
    <scope>NUCLEOTIDE SEQUENCE [LARGE SCALE GENOMIC DNA]</scope>
    <source>
        <strain evidence="11 12">HL17</strain>
    </source>
</reference>
<accession>A0A1V2ZVL0</accession>
<dbReference type="GO" id="GO:0008654">
    <property type="term" value="P:phospholipid biosynthetic process"/>
    <property type="evidence" value="ECO:0007669"/>
    <property type="project" value="UniProtKB-KW"/>
</dbReference>
<evidence type="ECO:0000256" key="1">
    <source>
        <dbReference type="ARBA" id="ARBA00022475"/>
    </source>
</evidence>
<keyword evidence="1" id="KW-1003">Cell membrane</keyword>
<feature type="region of interest" description="Disordered" evidence="9">
    <location>
        <begin position="203"/>
        <end position="223"/>
    </location>
</feature>
<evidence type="ECO:0000256" key="5">
    <source>
        <dbReference type="ARBA" id="ARBA00023145"/>
    </source>
</evidence>
<gene>
    <name evidence="11" type="ORF">B1A74_12970</name>
</gene>
<keyword evidence="3" id="KW-0443">Lipid metabolism</keyword>
<keyword evidence="12" id="KW-1185">Reference proteome</keyword>
<sequence>MLFPVAKEGRLFVIVTAWMAVITLLSGLADLGLFLVILMLALMALFRDLRRRAPAQALGLVAPVDGVVESVETTTDPFTGREAERIRMRQRYLGEYNIHAPQEVEVRERVWPGQESDREPDLQLAGRLAFALATDEDDRMTLALSVTHWPRFIRMVEVLPGNRLGRGKRIGFAGFGGRAELWLPRGSHVMVRPGQVVLAGTTLLGGLPPREPGDQGGAVELAE</sequence>
<proteinExistence type="predicted"/>